<dbReference type="PROSITE" id="PS00710">
    <property type="entry name" value="PGM_PMM"/>
    <property type="match status" value="1"/>
</dbReference>
<protein>
    <recommendedName>
        <fullName evidence="6">Probable phosphoglucosamine mutase</fullName>
        <ecNumber evidence="6">5.4.2.10</ecNumber>
    </recommendedName>
</protein>
<evidence type="ECO:0000256" key="2">
    <source>
        <dbReference type="ARBA" id="ARBA00022553"/>
    </source>
</evidence>
<reference evidence="12 13" key="1">
    <citation type="submission" date="2022-04" db="EMBL/GenBank/DDBJ databases">
        <title>Complete genome of Methanothermobacter tenebrarum strain RMAS.</title>
        <authorList>
            <person name="Nakamura K."/>
            <person name="Oshima K."/>
            <person name="Hattori M."/>
            <person name="Kamagata Y."/>
            <person name="Takamizawa K."/>
        </authorList>
    </citation>
    <scope>NUCLEOTIDE SEQUENCE [LARGE SCALE GENOMIC DNA]</scope>
    <source>
        <strain evidence="12 13">RMAS</strain>
    </source>
</reference>
<evidence type="ECO:0000256" key="7">
    <source>
        <dbReference type="RuleBase" id="RU004326"/>
    </source>
</evidence>
<feature type="modified residue" description="Phosphoserine" evidence="6">
    <location>
        <position position="96"/>
    </location>
</feature>
<dbReference type="Gene3D" id="3.40.120.10">
    <property type="entry name" value="Alpha-D-Glucose-1,6-Bisphosphate, subunit A, domain 3"/>
    <property type="match status" value="3"/>
</dbReference>
<evidence type="ECO:0000256" key="4">
    <source>
        <dbReference type="ARBA" id="ARBA00022842"/>
    </source>
</evidence>
<dbReference type="InterPro" id="IPR016066">
    <property type="entry name" value="A-D-PHexomutase_CS"/>
</dbReference>
<feature type="domain" description="Alpha-D-phosphohexomutase alpha/beta/alpha" evidence="9">
    <location>
        <begin position="2"/>
        <end position="131"/>
    </location>
</feature>
<comment type="catalytic activity">
    <reaction evidence="6">
        <text>alpha-D-glucosamine 1-phosphate = D-glucosamine 6-phosphate</text>
        <dbReference type="Rhea" id="RHEA:23424"/>
        <dbReference type="ChEBI" id="CHEBI:58516"/>
        <dbReference type="ChEBI" id="CHEBI:58725"/>
        <dbReference type="EC" id="5.4.2.10"/>
    </reaction>
</comment>
<dbReference type="InterPro" id="IPR016055">
    <property type="entry name" value="A-D-PHexomutase_a/b/a-I/II/III"/>
</dbReference>
<evidence type="ECO:0000259" key="11">
    <source>
        <dbReference type="Pfam" id="PF02880"/>
    </source>
</evidence>
<keyword evidence="5 6" id="KW-0413">Isomerase</keyword>
<dbReference type="Proteomes" id="UP000831817">
    <property type="component" value="Chromosome"/>
</dbReference>
<dbReference type="PRINTS" id="PR00509">
    <property type="entry name" value="PGMPMM"/>
</dbReference>
<evidence type="ECO:0000256" key="5">
    <source>
        <dbReference type="ARBA" id="ARBA00023235"/>
    </source>
</evidence>
<dbReference type="InterPro" id="IPR005845">
    <property type="entry name" value="A-D-PHexomutase_a/b/a-II"/>
</dbReference>
<keyword evidence="2 6" id="KW-0597">Phosphoprotein</keyword>
<dbReference type="PANTHER" id="PTHR43771:SF1">
    <property type="entry name" value="PHOSPHOMANNOMUTASE"/>
    <property type="match status" value="1"/>
</dbReference>
<comment type="cofactor">
    <cofactor evidence="6">
        <name>Mg(2+)</name>
        <dbReference type="ChEBI" id="CHEBI:18420"/>
    </cofactor>
    <text evidence="6">Binds 1 Mg(2+) ion per subunit.</text>
</comment>
<gene>
    <name evidence="6" type="primary">glmM</name>
    <name evidence="12" type="ORF">MTTB_12590</name>
</gene>
<dbReference type="CDD" id="cd03087">
    <property type="entry name" value="PGM_like1"/>
    <property type="match status" value="1"/>
</dbReference>
<evidence type="ECO:0000313" key="12">
    <source>
        <dbReference type="EMBL" id="BDH79880.1"/>
    </source>
</evidence>
<organism evidence="12 13">
    <name type="scientific">Methanothermobacter tenebrarum</name>
    <dbReference type="NCBI Taxonomy" id="680118"/>
    <lineage>
        <taxon>Archaea</taxon>
        <taxon>Methanobacteriati</taxon>
        <taxon>Methanobacteriota</taxon>
        <taxon>Methanomada group</taxon>
        <taxon>Methanobacteria</taxon>
        <taxon>Methanobacteriales</taxon>
        <taxon>Methanobacteriaceae</taxon>
        <taxon>Methanothermobacter</taxon>
    </lineage>
</organism>
<evidence type="ECO:0000313" key="13">
    <source>
        <dbReference type="Proteomes" id="UP000831817"/>
    </source>
</evidence>
<feature type="binding site" description="via phosphate group" evidence="6">
    <location>
        <position position="96"/>
    </location>
    <ligand>
        <name>Mg(2+)</name>
        <dbReference type="ChEBI" id="CHEBI:18420"/>
    </ligand>
</feature>
<evidence type="ECO:0000256" key="1">
    <source>
        <dbReference type="ARBA" id="ARBA00010231"/>
    </source>
</evidence>
<feature type="binding site" evidence="6">
    <location>
        <position position="236"/>
    </location>
    <ligand>
        <name>Mg(2+)</name>
        <dbReference type="ChEBI" id="CHEBI:18420"/>
    </ligand>
</feature>
<feature type="domain" description="Alpha-D-phosphohexomutase C-terminal" evidence="8">
    <location>
        <begin position="363"/>
        <end position="433"/>
    </location>
</feature>
<dbReference type="InterPro" id="IPR005843">
    <property type="entry name" value="A-D-PHexomutase_C"/>
</dbReference>
<dbReference type="PANTHER" id="PTHR43771">
    <property type="entry name" value="PHOSPHOMANNOMUTASE"/>
    <property type="match status" value="1"/>
</dbReference>
<dbReference type="InterPro" id="IPR024086">
    <property type="entry name" value="GlmM_arc-type"/>
</dbReference>
<dbReference type="SUPFAM" id="SSF55957">
    <property type="entry name" value="Phosphoglucomutase, C-terminal domain"/>
    <property type="match status" value="1"/>
</dbReference>
<evidence type="ECO:0000256" key="6">
    <source>
        <dbReference type="HAMAP-Rule" id="MF_01554"/>
    </source>
</evidence>
<evidence type="ECO:0000256" key="3">
    <source>
        <dbReference type="ARBA" id="ARBA00022723"/>
    </source>
</evidence>
<dbReference type="InterPro" id="IPR036900">
    <property type="entry name" value="A-D-PHexomutase_C_sf"/>
</dbReference>
<keyword evidence="3 6" id="KW-0479">Metal-binding</keyword>
<proteinExistence type="inferred from homology"/>
<evidence type="ECO:0000259" key="10">
    <source>
        <dbReference type="Pfam" id="PF02879"/>
    </source>
</evidence>
<accession>A0ABM7YEX9</accession>
<dbReference type="InterPro" id="IPR005841">
    <property type="entry name" value="Alpha-D-phosphohexomutase_SF"/>
</dbReference>
<comment type="PTM">
    <text evidence="6">Activated by phosphorylation.</text>
</comment>
<dbReference type="Pfam" id="PF02879">
    <property type="entry name" value="PGM_PMM_II"/>
    <property type="match status" value="1"/>
</dbReference>
<dbReference type="RefSeq" id="WP_248564195.1">
    <property type="nucleotide sequence ID" value="NZ_AP025698.1"/>
</dbReference>
<dbReference type="HAMAP" id="MF_01554_A">
    <property type="entry name" value="GlmM_A"/>
    <property type="match status" value="1"/>
</dbReference>
<dbReference type="InterPro" id="IPR023666">
    <property type="entry name" value="GlmM_arc"/>
</dbReference>
<dbReference type="Pfam" id="PF02878">
    <property type="entry name" value="PGM_PMM_I"/>
    <property type="match status" value="1"/>
</dbReference>
<feature type="domain" description="Alpha-D-phosphohexomutase alpha/beta/alpha" evidence="11">
    <location>
        <begin position="254"/>
        <end position="354"/>
    </location>
</feature>
<dbReference type="EMBL" id="AP025698">
    <property type="protein sequence ID" value="BDH79880.1"/>
    <property type="molecule type" value="Genomic_DNA"/>
</dbReference>
<evidence type="ECO:0000259" key="8">
    <source>
        <dbReference type="Pfam" id="PF00408"/>
    </source>
</evidence>
<sequence>MKLFGTSGIRGKFKEKLTASLSLKVGKAIATHLKGEGEVIVGYDPRTSSQVIENALSAGLMEGGCDVIKIGMVPTPVLGYATSKLQAKAGVMITASHNPPEYNGIKVWNHDGTAYSPAQEREIEKIIQEKDYITADWDNLGNSEHMNMTKMYMEDLLEHVKVEPGLKVVFDCGCGAASHITPVILRELGCEVLSLNCQPDGFFPGRDPEPTPENLKNLMDIVKVSKADLGIAHDGDADRMVAVDEKGRFADFDKLLTLIAKEKGGKIITTVDASISLDECLKEVGGEVIRTKVGDVHVAEALIKEGGTFGGEPSGTWLHPEFSLSPDGIFSALKLVEIVSKEGPLSRLLDEIPSYYNIRDKIPCPDTKKDNVMEKVKQQLPKQFTEKIQIDNIDGVRISLEDGSWVLIRPSGTEPYIRVRIEAKKEKTAKKLHNMSRSFLEKII</sequence>
<dbReference type="EC" id="5.4.2.10" evidence="6"/>
<dbReference type="SUPFAM" id="SSF53738">
    <property type="entry name" value="Phosphoglucomutase, first 3 domains"/>
    <property type="match status" value="3"/>
</dbReference>
<dbReference type="NCBIfam" id="TIGR03990">
    <property type="entry name" value="Arch_GlmM"/>
    <property type="match status" value="1"/>
</dbReference>
<keyword evidence="4 6" id="KW-0460">Magnesium</keyword>
<feature type="binding site" evidence="6">
    <location>
        <position position="234"/>
    </location>
    <ligand>
        <name>Mg(2+)</name>
        <dbReference type="ChEBI" id="CHEBI:18420"/>
    </ligand>
</feature>
<comment type="function">
    <text evidence="6">Catalyzes the conversion of glucosamine-6-phosphate to glucosamine-1-phosphate.</text>
</comment>
<feature type="binding site" evidence="6">
    <location>
        <position position="238"/>
    </location>
    <ligand>
        <name>Mg(2+)</name>
        <dbReference type="ChEBI" id="CHEBI:18420"/>
    </ligand>
</feature>
<evidence type="ECO:0000259" key="9">
    <source>
        <dbReference type="Pfam" id="PF02878"/>
    </source>
</evidence>
<dbReference type="GeneID" id="71965788"/>
<feature type="active site" description="Phosphoserine intermediate" evidence="6">
    <location>
        <position position="96"/>
    </location>
</feature>
<dbReference type="Gene3D" id="3.30.310.50">
    <property type="entry name" value="Alpha-D-phosphohexomutase, C-terminal domain"/>
    <property type="match status" value="1"/>
</dbReference>
<name>A0ABM7YEX9_9EURY</name>
<dbReference type="Pfam" id="PF02880">
    <property type="entry name" value="PGM_PMM_III"/>
    <property type="match status" value="1"/>
</dbReference>
<comment type="similarity">
    <text evidence="1 6 7">Belongs to the phosphohexose mutase family.</text>
</comment>
<keyword evidence="13" id="KW-1185">Reference proteome</keyword>
<dbReference type="Pfam" id="PF00408">
    <property type="entry name" value="PGM_PMM_IV"/>
    <property type="match status" value="1"/>
</dbReference>
<feature type="domain" description="Alpha-D-phosphohexomutase alpha/beta/alpha" evidence="10">
    <location>
        <begin position="151"/>
        <end position="247"/>
    </location>
</feature>
<dbReference type="InterPro" id="IPR005846">
    <property type="entry name" value="A-D-PHexomutase_a/b/a-III"/>
</dbReference>
<dbReference type="InterPro" id="IPR005844">
    <property type="entry name" value="A-D-PHexomutase_a/b/a-I"/>
</dbReference>